<dbReference type="InterPro" id="IPR050131">
    <property type="entry name" value="Peptidase_S8_subtilisin-like"/>
</dbReference>
<dbReference type="PANTHER" id="PTHR43806:SF11">
    <property type="entry name" value="CEREVISIN-RELATED"/>
    <property type="match status" value="1"/>
</dbReference>
<feature type="active site" description="Charge relay system" evidence="5">
    <location>
        <position position="165"/>
    </location>
</feature>
<dbReference type="InterPro" id="IPR023828">
    <property type="entry name" value="Peptidase_S8_Ser-AS"/>
</dbReference>
<dbReference type="InterPro" id="IPR036852">
    <property type="entry name" value="Peptidase_S8/S53_dom_sf"/>
</dbReference>
<gene>
    <name evidence="10" type="ORF">LX83_003515</name>
</gene>
<evidence type="ECO:0000313" key="11">
    <source>
        <dbReference type="Proteomes" id="UP001206128"/>
    </source>
</evidence>
<keyword evidence="2 5" id="KW-0645">Protease</keyword>
<keyword evidence="7" id="KW-0732">Signal</keyword>
<dbReference type="Gene3D" id="3.30.70.80">
    <property type="entry name" value="Peptidase S8 propeptide/proteinase inhibitor I9"/>
    <property type="match status" value="1"/>
</dbReference>
<dbReference type="Proteomes" id="UP001206128">
    <property type="component" value="Unassembled WGS sequence"/>
</dbReference>
<dbReference type="InterPro" id="IPR015500">
    <property type="entry name" value="Peptidase_S8_subtilisin-rel"/>
</dbReference>
<keyword evidence="11" id="KW-1185">Reference proteome</keyword>
<feature type="domain" description="Peptidase S8/S53" evidence="8">
    <location>
        <begin position="156"/>
        <end position="387"/>
    </location>
</feature>
<dbReference type="SUPFAM" id="SSF54897">
    <property type="entry name" value="Protease propeptides/inhibitors"/>
    <property type="match status" value="1"/>
</dbReference>
<dbReference type="PROSITE" id="PS00138">
    <property type="entry name" value="SUBTILASE_SER"/>
    <property type="match status" value="1"/>
</dbReference>
<evidence type="ECO:0000256" key="4">
    <source>
        <dbReference type="ARBA" id="ARBA00022825"/>
    </source>
</evidence>
<reference evidence="10" key="1">
    <citation type="submission" date="2022-06" db="EMBL/GenBank/DDBJ databases">
        <title>Genomic Encyclopedia of Archaeal and Bacterial Type Strains, Phase II (KMG-II): from individual species to whole genera.</title>
        <authorList>
            <person name="Goeker M."/>
        </authorList>
    </citation>
    <scope>NUCLEOTIDE SEQUENCE</scope>
    <source>
        <strain evidence="10">DSM 43935</strain>
    </source>
</reference>
<name>A0AAE3GFW9_9PSEU</name>
<organism evidence="10 11">
    <name type="scientific">Goodfellowiella coeruleoviolacea</name>
    <dbReference type="NCBI Taxonomy" id="334858"/>
    <lineage>
        <taxon>Bacteria</taxon>
        <taxon>Bacillati</taxon>
        <taxon>Actinomycetota</taxon>
        <taxon>Actinomycetes</taxon>
        <taxon>Pseudonocardiales</taxon>
        <taxon>Pseudonocardiaceae</taxon>
        <taxon>Goodfellowiella</taxon>
    </lineage>
</organism>
<dbReference type="InterPro" id="IPR034193">
    <property type="entry name" value="PCSK9_ProteinaseK-like"/>
</dbReference>
<dbReference type="SUPFAM" id="SSF52743">
    <property type="entry name" value="Subtilisin-like"/>
    <property type="match status" value="1"/>
</dbReference>
<dbReference type="AlphaFoldDB" id="A0AAE3GFW9"/>
<accession>A0AAE3GFW9</accession>
<evidence type="ECO:0000256" key="6">
    <source>
        <dbReference type="RuleBase" id="RU003355"/>
    </source>
</evidence>
<dbReference type="GO" id="GO:0005615">
    <property type="term" value="C:extracellular space"/>
    <property type="evidence" value="ECO:0007669"/>
    <property type="project" value="TreeGrafter"/>
</dbReference>
<evidence type="ECO:0000256" key="2">
    <source>
        <dbReference type="ARBA" id="ARBA00022670"/>
    </source>
</evidence>
<dbReference type="InterPro" id="IPR023827">
    <property type="entry name" value="Peptidase_S8_Asp-AS"/>
</dbReference>
<dbReference type="InterPro" id="IPR010259">
    <property type="entry name" value="S8pro/Inhibitor_I9"/>
</dbReference>
<dbReference type="FunFam" id="3.40.50.200:FF:000014">
    <property type="entry name" value="Proteinase K"/>
    <property type="match status" value="1"/>
</dbReference>
<dbReference type="InterPro" id="IPR000209">
    <property type="entry name" value="Peptidase_S8/S53_dom"/>
</dbReference>
<protein>
    <submittedName>
        <fullName evidence="10">Peptidase inhibitor I9</fullName>
    </submittedName>
</protein>
<dbReference type="Pfam" id="PF00082">
    <property type="entry name" value="Peptidase_S8"/>
    <property type="match status" value="1"/>
</dbReference>
<dbReference type="CDD" id="cd04077">
    <property type="entry name" value="Peptidases_S8_PCSK9_ProteinaseK_like"/>
    <property type="match status" value="1"/>
</dbReference>
<dbReference type="PROSITE" id="PS51892">
    <property type="entry name" value="SUBTILASE"/>
    <property type="match status" value="1"/>
</dbReference>
<sequence>MRRTGLARWLGGVGLATLVTALAATGTPAQAAPDAATEGAVLAADSATAVPGSYLVVLKDSVRAQAATAATADALAGRFGGRVERVYQHALHGFSVTNLSAAQARRLAADPAVASVEQNQVVRVDETQTNPPSWGLDRVDQQNLPLNSQYSYTTTGSGVNVYVVDTGVRVSHQTFGGRAHSGYDFVDNDSNADDGYGHGTHVAGTIAGAQYGVAKDAQVWAVRVLDSNGSGTTAGVIAGVDWVTQNARKPAVANLSLGGGASTTLDNAVRSSIASGVTYAIAAGNSNANAGNYSPARVTEALTVGATTSTDARASYSNYGAVVDLFAPGSTITSAWNNSDTASYTGNGTSFAAPHVAGAAARYLQSNPGATPAQVGSALVGAATSGKVTNPGTGSPNKLLYLAP</sequence>
<dbReference type="PANTHER" id="PTHR43806">
    <property type="entry name" value="PEPTIDASE S8"/>
    <property type="match status" value="1"/>
</dbReference>
<comment type="caution">
    <text evidence="10">The sequence shown here is derived from an EMBL/GenBank/DDBJ whole genome shotgun (WGS) entry which is preliminary data.</text>
</comment>
<dbReference type="PROSITE" id="PS00136">
    <property type="entry name" value="SUBTILASE_ASP"/>
    <property type="match status" value="1"/>
</dbReference>
<feature type="chain" id="PRO_5042276923" evidence="7">
    <location>
        <begin position="32"/>
        <end position="404"/>
    </location>
</feature>
<evidence type="ECO:0000256" key="5">
    <source>
        <dbReference type="PROSITE-ProRule" id="PRU01240"/>
    </source>
</evidence>
<dbReference type="RefSeq" id="WP_253772704.1">
    <property type="nucleotide sequence ID" value="NZ_JAMTCK010000007.1"/>
</dbReference>
<feature type="active site" description="Charge relay system" evidence="5">
    <location>
        <position position="350"/>
    </location>
</feature>
<comment type="similarity">
    <text evidence="1 5 6">Belongs to the peptidase S8 family.</text>
</comment>
<dbReference type="PRINTS" id="PR00723">
    <property type="entry name" value="SUBTILISIN"/>
</dbReference>
<dbReference type="GO" id="GO:0004252">
    <property type="term" value="F:serine-type endopeptidase activity"/>
    <property type="evidence" value="ECO:0007669"/>
    <property type="project" value="UniProtKB-UniRule"/>
</dbReference>
<dbReference type="InterPro" id="IPR037045">
    <property type="entry name" value="S8pro/Inhibitor_I9_sf"/>
</dbReference>
<feature type="domain" description="Inhibitor I9" evidence="9">
    <location>
        <begin position="53"/>
        <end position="124"/>
    </location>
</feature>
<dbReference type="GO" id="GO:0006508">
    <property type="term" value="P:proteolysis"/>
    <property type="evidence" value="ECO:0007669"/>
    <property type="project" value="UniProtKB-KW"/>
</dbReference>
<feature type="active site" description="Charge relay system" evidence="5">
    <location>
        <position position="198"/>
    </location>
</feature>
<feature type="signal peptide" evidence="7">
    <location>
        <begin position="1"/>
        <end position="31"/>
    </location>
</feature>
<evidence type="ECO:0000259" key="8">
    <source>
        <dbReference type="Pfam" id="PF00082"/>
    </source>
</evidence>
<dbReference type="EMBL" id="JAMTCK010000007">
    <property type="protein sequence ID" value="MCP2166647.1"/>
    <property type="molecule type" value="Genomic_DNA"/>
</dbReference>
<evidence type="ECO:0000259" key="9">
    <source>
        <dbReference type="Pfam" id="PF05922"/>
    </source>
</evidence>
<dbReference type="InterPro" id="IPR022398">
    <property type="entry name" value="Peptidase_S8_His-AS"/>
</dbReference>
<keyword evidence="3 5" id="KW-0378">Hydrolase</keyword>
<evidence type="ECO:0000256" key="3">
    <source>
        <dbReference type="ARBA" id="ARBA00022801"/>
    </source>
</evidence>
<keyword evidence="4 5" id="KW-0720">Serine protease</keyword>
<dbReference type="PROSITE" id="PS00137">
    <property type="entry name" value="SUBTILASE_HIS"/>
    <property type="match status" value="1"/>
</dbReference>
<evidence type="ECO:0000313" key="10">
    <source>
        <dbReference type="EMBL" id="MCP2166647.1"/>
    </source>
</evidence>
<dbReference type="Pfam" id="PF05922">
    <property type="entry name" value="Inhibitor_I9"/>
    <property type="match status" value="1"/>
</dbReference>
<evidence type="ECO:0000256" key="1">
    <source>
        <dbReference type="ARBA" id="ARBA00011073"/>
    </source>
</evidence>
<dbReference type="Gene3D" id="3.40.50.200">
    <property type="entry name" value="Peptidase S8/S53 domain"/>
    <property type="match status" value="1"/>
</dbReference>
<evidence type="ECO:0000256" key="7">
    <source>
        <dbReference type="SAM" id="SignalP"/>
    </source>
</evidence>
<proteinExistence type="inferred from homology"/>